<evidence type="ECO:0000313" key="3">
    <source>
        <dbReference type="EMBL" id="JAT54535.1"/>
    </source>
</evidence>
<proteinExistence type="predicted"/>
<accession>A0A1D1YIS9</accession>
<reference evidence="3" key="1">
    <citation type="submission" date="2015-07" db="EMBL/GenBank/DDBJ databases">
        <title>Transcriptome Assembly of Anthurium amnicola.</title>
        <authorList>
            <person name="Suzuki J."/>
        </authorList>
    </citation>
    <scope>NUCLEOTIDE SEQUENCE</scope>
</reference>
<dbReference type="InterPro" id="IPR040358">
    <property type="entry name" value="At4g22758-like"/>
</dbReference>
<protein>
    <submittedName>
        <fullName evidence="3">Uncharacterized protein At4g22758</fullName>
    </submittedName>
</protein>
<feature type="region of interest" description="Disordered" evidence="1">
    <location>
        <begin position="1"/>
        <end position="138"/>
    </location>
</feature>
<organism evidence="3">
    <name type="scientific">Anthurium amnicola</name>
    <dbReference type="NCBI Taxonomy" id="1678845"/>
    <lineage>
        <taxon>Eukaryota</taxon>
        <taxon>Viridiplantae</taxon>
        <taxon>Streptophyta</taxon>
        <taxon>Embryophyta</taxon>
        <taxon>Tracheophyta</taxon>
        <taxon>Spermatophyta</taxon>
        <taxon>Magnoliopsida</taxon>
        <taxon>Liliopsida</taxon>
        <taxon>Araceae</taxon>
        <taxon>Pothoideae</taxon>
        <taxon>Potheae</taxon>
        <taxon>Anthurium</taxon>
    </lineage>
</organism>
<dbReference type="AlphaFoldDB" id="A0A1D1YIS9"/>
<name>A0A1D1YIS9_9ARAE</name>
<feature type="compositionally biased region" description="Basic and acidic residues" evidence="1">
    <location>
        <begin position="29"/>
        <end position="39"/>
    </location>
</feature>
<evidence type="ECO:0000256" key="1">
    <source>
        <dbReference type="SAM" id="MobiDB-lite"/>
    </source>
</evidence>
<dbReference type="InterPro" id="IPR055482">
    <property type="entry name" value="DUF7054"/>
</dbReference>
<evidence type="ECO:0000259" key="2">
    <source>
        <dbReference type="Pfam" id="PF23156"/>
    </source>
</evidence>
<dbReference type="PANTHER" id="PTHR33270:SF6">
    <property type="entry name" value="OS02G0448600 PROTEIN"/>
    <property type="match status" value="1"/>
</dbReference>
<dbReference type="Pfam" id="PF23156">
    <property type="entry name" value="DUF7054"/>
    <property type="match status" value="1"/>
</dbReference>
<feature type="non-terminal residue" evidence="3">
    <location>
        <position position="1"/>
    </location>
</feature>
<dbReference type="EMBL" id="GDJX01013401">
    <property type="protein sequence ID" value="JAT54535.1"/>
    <property type="molecule type" value="Transcribed_RNA"/>
</dbReference>
<sequence>GERGGCTARRRHYQLSGRPPGKLTRAGRGRRESEARSGLEDNIPTQGTQPPPTAARSSPFPTTRMPNRSPHPRHPPAAPRGTRSLSHRSPAGLSPARRRIAPAPLRLLPRSSSEPGIWTTPAVSDGQNEEDDGGDGVLPRHYTCTDICPAGLAVSPSTPESMEVRLRFFLFDPVSSASRLVCSLFPALQGSGGGGNQEGKKVVVSVTVEGSPGPVRAMVRLGASVGEAIGAVVDAYGREGRSPKLNPSAVGSLQLHHSHFCLQSSLNKADTLGQVGGRSFYLRRNGGGGGAAAPALASPSTHRFLSIIARVLSRIGRRMVRLWRALGCASCG</sequence>
<feature type="domain" description="DUF7054" evidence="2">
    <location>
        <begin position="200"/>
        <end position="283"/>
    </location>
</feature>
<dbReference type="PANTHER" id="PTHR33270">
    <property type="entry name" value="BNAC05G50380D PROTEIN"/>
    <property type="match status" value="1"/>
</dbReference>
<feature type="compositionally biased region" description="Low complexity" evidence="1">
    <location>
        <begin position="101"/>
        <end position="113"/>
    </location>
</feature>
<gene>
    <name evidence="3" type="primary">At4g22758_5</name>
    <name evidence="3" type="ORF">g.41225</name>
</gene>
<feature type="compositionally biased region" description="Polar residues" evidence="1">
    <location>
        <begin position="55"/>
        <end position="66"/>
    </location>
</feature>